<dbReference type="InterPro" id="IPR037066">
    <property type="entry name" value="Plug_dom_sf"/>
</dbReference>
<evidence type="ECO:0000256" key="1">
    <source>
        <dbReference type="ARBA" id="ARBA00004571"/>
    </source>
</evidence>
<evidence type="ECO:0000256" key="14">
    <source>
        <dbReference type="PROSITE-ProRule" id="PRU01360"/>
    </source>
</evidence>
<dbReference type="Pfam" id="PF07715">
    <property type="entry name" value="Plug"/>
    <property type="match status" value="1"/>
</dbReference>
<keyword evidence="12 19" id="KW-0675">Receptor</keyword>
<accession>A0A923M9X8</accession>
<evidence type="ECO:0000256" key="9">
    <source>
        <dbReference type="ARBA" id="ARBA00023065"/>
    </source>
</evidence>
<feature type="signal peptide" evidence="16">
    <location>
        <begin position="1"/>
        <end position="19"/>
    </location>
</feature>
<name>A0A923M9X8_9BURK</name>
<evidence type="ECO:0000256" key="13">
    <source>
        <dbReference type="ARBA" id="ARBA00023237"/>
    </source>
</evidence>
<dbReference type="Pfam" id="PF00593">
    <property type="entry name" value="TonB_dep_Rec_b-barrel"/>
    <property type="match status" value="1"/>
</dbReference>
<evidence type="ECO:0000256" key="12">
    <source>
        <dbReference type="ARBA" id="ARBA00023170"/>
    </source>
</evidence>
<evidence type="ECO:0000256" key="3">
    <source>
        <dbReference type="ARBA" id="ARBA00022448"/>
    </source>
</evidence>
<dbReference type="Proteomes" id="UP000596827">
    <property type="component" value="Unassembled WGS sequence"/>
</dbReference>
<keyword evidence="10 15" id="KW-0798">TonB box</keyword>
<gene>
    <name evidence="19" type="ORF">H8R02_19810</name>
</gene>
<keyword evidence="8" id="KW-0408">Iron</keyword>
<keyword evidence="9" id="KW-0406">Ion transport</keyword>
<feature type="chain" id="PRO_5036927129" evidence="16">
    <location>
        <begin position="20"/>
        <end position="682"/>
    </location>
</feature>
<keyword evidence="4 14" id="KW-1134">Transmembrane beta strand</keyword>
<comment type="caution">
    <text evidence="19">The sequence shown here is derived from an EMBL/GenBank/DDBJ whole genome shotgun (WGS) entry which is preliminary data.</text>
</comment>
<comment type="subcellular location">
    <subcellularLocation>
        <location evidence="1 14">Cell outer membrane</location>
        <topology evidence="1 14">Multi-pass membrane protein</topology>
    </subcellularLocation>
</comment>
<keyword evidence="11 14" id="KW-0472">Membrane</keyword>
<dbReference type="InterPro" id="IPR036942">
    <property type="entry name" value="Beta-barrel_TonB_sf"/>
</dbReference>
<dbReference type="Gene3D" id="2.170.130.10">
    <property type="entry name" value="TonB-dependent receptor, plug domain"/>
    <property type="match status" value="1"/>
</dbReference>
<evidence type="ECO:0000259" key="18">
    <source>
        <dbReference type="Pfam" id="PF07715"/>
    </source>
</evidence>
<keyword evidence="6 14" id="KW-0812">Transmembrane</keyword>
<dbReference type="GO" id="GO:0009279">
    <property type="term" value="C:cell outer membrane"/>
    <property type="evidence" value="ECO:0007669"/>
    <property type="project" value="UniProtKB-SubCell"/>
</dbReference>
<organism evidence="19 20">
    <name type="scientific">Ramlibacter albus</name>
    <dbReference type="NCBI Taxonomy" id="2079448"/>
    <lineage>
        <taxon>Bacteria</taxon>
        <taxon>Pseudomonadati</taxon>
        <taxon>Pseudomonadota</taxon>
        <taxon>Betaproteobacteria</taxon>
        <taxon>Burkholderiales</taxon>
        <taxon>Comamonadaceae</taxon>
        <taxon>Ramlibacter</taxon>
    </lineage>
</organism>
<dbReference type="PROSITE" id="PS52016">
    <property type="entry name" value="TONB_DEPENDENT_REC_3"/>
    <property type="match status" value="1"/>
</dbReference>
<keyword evidence="3 14" id="KW-0813">Transport</keyword>
<evidence type="ECO:0000313" key="20">
    <source>
        <dbReference type="Proteomes" id="UP000596827"/>
    </source>
</evidence>
<feature type="domain" description="TonB-dependent receptor plug" evidence="18">
    <location>
        <begin position="38"/>
        <end position="149"/>
    </location>
</feature>
<protein>
    <submittedName>
        <fullName evidence="19">TonB-dependent receptor</fullName>
    </submittedName>
</protein>
<dbReference type="EMBL" id="JACORU010000007">
    <property type="protein sequence ID" value="MBC5766725.1"/>
    <property type="molecule type" value="Genomic_DNA"/>
</dbReference>
<evidence type="ECO:0000256" key="6">
    <source>
        <dbReference type="ARBA" id="ARBA00022692"/>
    </source>
</evidence>
<keyword evidence="5" id="KW-0410">Iron transport</keyword>
<proteinExistence type="inferred from homology"/>
<feature type="domain" description="TonB-dependent receptor-like beta-barrel" evidence="17">
    <location>
        <begin position="238"/>
        <end position="645"/>
    </location>
</feature>
<dbReference type="GO" id="GO:0015344">
    <property type="term" value="F:siderophore uptake transmembrane transporter activity"/>
    <property type="evidence" value="ECO:0007669"/>
    <property type="project" value="TreeGrafter"/>
</dbReference>
<evidence type="ECO:0000259" key="17">
    <source>
        <dbReference type="Pfam" id="PF00593"/>
    </source>
</evidence>
<evidence type="ECO:0000256" key="5">
    <source>
        <dbReference type="ARBA" id="ARBA00022496"/>
    </source>
</evidence>
<dbReference type="InterPro" id="IPR039426">
    <property type="entry name" value="TonB-dep_rcpt-like"/>
</dbReference>
<dbReference type="InterPro" id="IPR000531">
    <property type="entry name" value="Beta-barrel_TonB"/>
</dbReference>
<evidence type="ECO:0000256" key="11">
    <source>
        <dbReference type="ARBA" id="ARBA00023136"/>
    </source>
</evidence>
<sequence length="682" mass="73518">MWRARFFASAGALACGAAAAQVLPQVTVTATRTEAAPFDVPASVDVIDGERLRASGRAEVQLSEALAFVPGVTARDRQNFAQDLQLSIRGFGARSTFGVRGVRLYVDGVPATMPDGQGQLSHFDLSSASRVEVLRGPFSALYGNSSGGVVQMFTEAGEGRGAVTGSVVAGSDGLLKPALRVTGATGAVGVSASASRFSTDGWRDHSAAERSVGNLRLDWKPQGGGEWMFVANILDLRADDPLGLSRAQFDANPRGVDANALTFNTRKTVHQSQVGLVHERRIAGDDKLRVMVYTGERGTDQYQAIPAAAQANPLHPGGMIDLTRRYGGVDVRWTAKRGPLEAVAGLSYDALEEDRRGWQNFVGSTLGVQGALRRDERNDVTNLDPYVQAVWKPSDAWTLTAGVRHSSVRFRSSDRYIVGTNGDDSGSVSYSAALPVLAAMWNFSPRLHAYASAGKGFETPTFNELAYRPDGRAGLNFALKPARSRNIEAGLKGRSARDATLRYEWSAAVFDVGTRDEIVTQSNVGGRSTFRNAGETSRRGAELGAALEFARDWRAQVAQTWISAKYDDTGNRIPGIARSFTGVDLAYEPAQGWRAGAELRRSAKVFVNDANSDAAGSWTTFGLHAGWRKPMGDWTLDTTLRVDNVTDRRYAGSVIVNEGNSRFFEPAPGRQYSLKLALRRAL</sequence>
<comment type="similarity">
    <text evidence="2 14 15">Belongs to the TonB-dependent receptor family.</text>
</comment>
<keyword evidence="20" id="KW-1185">Reference proteome</keyword>
<dbReference type="AlphaFoldDB" id="A0A923M9X8"/>
<evidence type="ECO:0000256" key="2">
    <source>
        <dbReference type="ARBA" id="ARBA00009810"/>
    </source>
</evidence>
<evidence type="ECO:0000256" key="7">
    <source>
        <dbReference type="ARBA" id="ARBA00022729"/>
    </source>
</evidence>
<keyword evidence="7 16" id="KW-0732">Signal</keyword>
<dbReference type="SUPFAM" id="SSF56935">
    <property type="entry name" value="Porins"/>
    <property type="match status" value="1"/>
</dbReference>
<evidence type="ECO:0000256" key="10">
    <source>
        <dbReference type="ARBA" id="ARBA00023077"/>
    </source>
</evidence>
<dbReference type="PANTHER" id="PTHR32552">
    <property type="entry name" value="FERRICHROME IRON RECEPTOR-RELATED"/>
    <property type="match status" value="1"/>
</dbReference>
<evidence type="ECO:0000256" key="15">
    <source>
        <dbReference type="RuleBase" id="RU003357"/>
    </source>
</evidence>
<evidence type="ECO:0000256" key="16">
    <source>
        <dbReference type="SAM" id="SignalP"/>
    </source>
</evidence>
<evidence type="ECO:0000256" key="4">
    <source>
        <dbReference type="ARBA" id="ARBA00022452"/>
    </source>
</evidence>
<dbReference type="PANTHER" id="PTHR32552:SF89">
    <property type="entry name" value="CATECHOLATE SIDEROPHORE RECEPTOR FIU"/>
    <property type="match status" value="1"/>
</dbReference>
<dbReference type="Gene3D" id="2.40.170.20">
    <property type="entry name" value="TonB-dependent receptor, beta-barrel domain"/>
    <property type="match status" value="1"/>
</dbReference>
<evidence type="ECO:0000313" key="19">
    <source>
        <dbReference type="EMBL" id="MBC5766725.1"/>
    </source>
</evidence>
<dbReference type="CDD" id="cd01347">
    <property type="entry name" value="ligand_gated_channel"/>
    <property type="match status" value="1"/>
</dbReference>
<reference evidence="19" key="1">
    <citation type="submission" date="2020-08" db="EMBL/GenBank/DDBJ databases">
        <title>Ramlibacter sp. GTP1 16S ribosomal RNA gene genome sequencing and assembly.</title>
        <authorList>
            <person name="Kang M."/>
        </authorList>
    </citation>
    <scope>NUCLEOTIDE SEQUENCE</scope>
    <source>
        <strain evidence="19">GTP1</strain>
    </source>
</reference>
<dbReference type="InterPro" id="IPR012910">
    <property type="entry name" value="Plug_dom"/>
</dbReference>
<keyword evidence="13 14" id="KW-0998">Cell outer membrane</keyword>
<evidence type="ECO:0000256" key="8">
    <source>
        <dbReference type="ARBA" id="ARBA00023004"/>
    </source>
</evidence>